<dbReference type="Proteomes" id="UP001430360">
    <property type="component" value="Unassembled WGS sequence"/>
</dbReference>
<keyword evidence="3" id="KW-1185">Reference proteome</keyword>
<proteinExistence type="predicted"/>
<sequence>MSVLLRLVAILQIAGGFYGLASTLMRLASGGFGGSAVLVLVIGLLLSTFAMIAGVLLLEGDALGERLSRIALALQIPVIATPWLSYAWHAGATVPLQFRFGRSVVVDLDWSVPSEAFRLALAGPSTAALGVNLLALILWMVLRFSRR</sequence>
<feature type="transmembrane region" description="Helical" evidence="1">
    <location>
        <begin position="70"/>
        <end position="88"/>
    </location>
</feature>
<keyword evidence="1" id="KW-0472">Membrane</keyword>
<gene>
    <name evidence="2" type="ORF">LTT95_01055</name>
</gene>
<evidence type="ECO:0000313" key="3">
    <source>
        <dbReference type="Proteomes" id="UP001430360"/>
    </source>
</evidence>
<keyword evidence="1" id="KW-1133">Transmembrane helix</keyword>
<reference evidence="2" key="1">
    <citation type="submission" date="2021-12" db="EMBL/GenBank/DDBJ databases">
        <authorList>
            <person name="Ulrich A."/>
        </authorList>
    </citation>
    <scope>NUCLEOTIDE SEQUENCE</scope>
    <source>
        <strain evidence="2">A1P009</strain>
    </source>
</reference>
<evidence type="ECO:0000313" key="2">
    <source>
        <dbReference type="EMBL" id="MCD9095531.1"/>
    </source>
</evidence>
<feature type="transmembrane region" description="Helical" evidence="1">
    <location>
        <begin position="119"/>
        <end position="142"/>
    </location>
</feature>
<protein>
    <submittedName>
        <fullName evidence="2">Uncharacterized protein</fullName>
    </submittedName>
</protein>
<dbReference type="EMBL" id="JAJQKU010000001">
    <property type="protein sequence ID" value="MCD9095531.1"/>
    <property type="molecule type" value="Genomic_DNA"/>
</dbReference>
<organism evidence="2 3">
    <name type="scientific">Luteimonas fraxinea</name>
    <dbReference type="NCBI Taxonomy" id="2901869"/>
    <lineage>
        <taxon>Bacteria</taxon>
        <taxon>Pseudomonadati</taxon>
        <taxon>Pseudomonadota</taxon>
        <taxon>Gammaproteobacteria</taxon>
        <taxon>Lysobacterales</taxon>
        <taxon>Lysobacteraceae</taxon>
        <taxon>Luteimonas</taxon>
    </lineage>
</organism>
<comment type="caution">
    <text evidence="2">The sequence shown here is derived from an EMBL/GenBank/DDBJ whole genome shotgun (WGS) entry which is preliminary data.</text>
</comment>
<keyword evidence="1" id="KW-0812">Transmembrane</keyword>
<feature type="transmembrane region" description="Helical" evidence="1">
    <location>
        <begin position="37"/>
        <end position="58"/>
    </location>
</feature>
<name>A0ABS8U9W5_9GAMM</name>
<dbReference type="RefSeq" id="WP_232134069.1">
    <property type="nucleotide sequence ID" value="NZ_CP089507.1"/>
</dbReference>
<evidence type="ECO:0000256" key="1">
    <source>
        <dbReference type="SAM" id="Phobius"/>
    </source>
</evidence>
<reference evidence="2" key="2">
    <citation type="journal article" date="2022" name="Syst. Appl. Microbiol.">
        <title>Physiological and genomic characterisation of Luteimonas fraxinea sp. nov., a bacterial species associated with trees tolerant to ash dieback.</title>
        <authorList>
            <person name="Ulrich K."/>
            <person name="Becker R."/>
            <person name="Behrendt U."/>
            <person name="Kube M."/>
            <person name="Schneck V."/>
            <person name="Ulrich A."/>
        </authorList>
    </citation>
    <scope>NUCLEOTIDE SEQUENCE</scope>
    <source>
        <strain evidence="2">A1P009</strain>
    </source>
</reference>
<accession>A0ABS8U9W5</accession>